<organism evidence="1 2">
    <name type="scientific">Hibiscus sabdariffa</name>
    <name type="common">roselle</name>
    <dbReference type="NCBI Taxonomy" id="183260"/>
    <lineage>
        <taxon>Eukaryota</taxon>
        <taxon>Viridiplantae</taxon>
        <taxon>Streptophyta</taxon>
        <taxon>Embryophyta</taxon>
        <taxon>Tracheophyta</taxon>
        <taxon>Spermatophyta</taxon>
        <taxon>Magnoliopsida</taxon>
        <taxon>eudicotyledons</taxon>
        <taxon>Gunneridae</taxon>
        <taxon>Pentapetalae</taxon>
        <taxon>rosids</taxon>
        <taxon>malvids</taxon>
        <taxon>Malvales</taxon>
        <taxon>Malvaceae</taxon>
        <taxon>Malvoideae</taxon>
        <taxon>Hibiscus</taxon>
    </lineage>
</organism>
<dbReference type="Proteomes" id="UP001396334">
    <property type="component" value="Unassembled WGS sequence"/>
</dbReference>
<protein>
    <submittedName>
        <fullName evidence="1">Uncharacterized protein</fullName>
    </submittedName>
</protein>
<evidence type="ECO:0000313" key="2">
    <source>
        <dbReference type="Proteomes" id="UP001396334"/>
    </source>
</evidence>
<proteinExistence type="predicted"/>
<reference evidence="1 2" key="1">
    <citation type="journal article" date="2024" name="G3 (Bethesda)">
        <title>Genome assembly of Hibiscus sabdariffa L. provides insights into metabolisms of medicinal natural products.</title>
        <authorList>
            <person name="Kim T."/>
        </authorList>
    </citation>
    <scope>NUCLEOTIDE SEQUENCE [LARGE SCALE GENOMIC DNA]</scope>
    <source>
        <strain evidence="1">TK-2024</strain>
        <tissue evidence="1">Old leaves</tissue>
    </source>
</reference>
<sequence length="133" mass="15424">MHRPIAETKKPVVKGNKRSATDIVDVASDLLAGFPFVLFRGDQPFELTTSMLLQTFTMHHVFDEMRERDEATYIANRKSGFMKFEKDGKDYNGTYTGFLDRRDAMHSKAIDHLRKHIGEADAYEDWRLNHINC</sequence>
<dbReference type="EMBL" id="JBBPBN010000035">
    <property type="protein sequence ID" value="KAK9002535.1"/>
    <property type="molecule type" value="Genomic_DNA"/>
</dbReference>
<gene>
    <name evidence="1" type="ORF">V6N11_025208</name>
</gene>
<evidence type="ECO:0000313" key="1">
    <source>
        <dbReference type="EMBL" id="KAK9002535.1"/>
    </source>
</evidence>
<name>A0ABR2QPE8_9ROSI</name>
<accession>A0ABR2QPE8</accession>
<comment type="caution">
    <text evidence="1">The sequence shown here is derived from an EMBL/GenBank/DDBJ whole genome shotgun (WGS) entry which is preliminary data.</text>
</comment>
<keyword evidence="2" id="KW-1185">Reference proteome</keyword>